<organism evidence="1 2">
    <name type="scientific">Shouchella xiaoxiensis</name>
    <dbReference type="NCBI Taxonomy" id="766895"/>
    <lineage>
        <taxon>Bacteria</taxon>
        <taxon>Bacillati</taxon>
        <taxon>Bacillota</taxon>
        <taxon>Bacilli</taxon>
        <taxon>Bacillales</taxon>
        <taxon>Bacillaceae</taxon>
        <taxon>Shouchella</taxon>
    </lineage>
</organism>
<proteinExistence type="predicted"/>
<evidence type="ECO:0000313" key="2">
    <source>
        <dbReference type="Proteomes" id="UP001179280"/>
    </source>
</evidence>
<gene>
    <name evidence="1" type="ORF">JOC54_001605</name>
</gene>
<protein>
    <submittedName>
        <fullName evidence="1">Uncharacterized protein</fullName>
    </submittedName>
</protein>
<dbReference type="RefSeq" id="WP_204465525.1">
    <property type="nucleotide sequence ID" value="NZ_JAFBCV010000004.1"/>
</dbReference>
<dbReference type="EMBL" id="JAFBCV010000004">
    <property type="protein sequence ID" value="MBM7838349.1"/>
    <property type="molecule type" value="Genomic_DNA"/>
</dbReference>
<evidence type="ECO:0000313" key="1">
    <source>
        <dbReference type="EMBL" id="MBM7838349.1"/>
    </source>
</evidence>
<comment type="caution">
    <text evidence="1">The sequence shown here is derived from an EMBL/GenBank/DDBJ whole genome shotgun (WGS) entry which is preliminary data.</text>
</comment>
<reference evidence="1" key="1">
    <citation type="submission" date="2021-01" db="EMBL/GenBank/DDBJ databases">
        <title>Genomic Encyclopedia of Type Strains, Phase IV (KMG-IV): sequencing the most valuable type-strain genomes for metagenomic binning, comparative biology and taxonomic classification.</title>
        <authorList>
            <person name="Goeker M."/>
        </authorList>
    </citation>
    <scope>NUCLEOTIDE SEQUENCE</scope>
    <source>
        <strain evidence="1">DSM 21943</strain>
    </source>
</reference>
<sequence>MTTLKPALPVRTLSNVNRIGRNIARIALRIVNVREVAKVWRKTDVTVNLSKRKCVISPCFKHDTATFD</sequence>
<accession>A0ABS2SS68</accession>
<name>A0ABS2SS68_9BACI</name>
<keyword evidence="2" id="KW-1185">Reference proteome</keyword>
<dbReference type="Proteomes" id="UP001179280">
    <property type="component" value="Unassembled WGS sequence"/>
</dbReference>